<evidence type="ECO:0000313" key="1">
    <source>
        <dbReference type="EMBL" id="MRG68652.1"/>
    </source>
</evidence>
<protein>
    <submittedName>
        <fullName evidence="1">Uncharacterized protein</fullName>
    </submittedName>
</protein>
<dbReference type="Proteomes" id="UP000430985">
    <property type="component" value="Unassembled WGS sequence"/>
</dbReference>
<gene>
    <name evidence="1" type="ORF">GIX83_02040</name>
    <name evidence="2" type="ORF">GIX83_02290</name>
</gene>
<dbReference type="RefSeq" id="WP_153702097.1">
    <property type="nucleotide sequence ID" value="NZ_WJNE01000005.1"/>
</dbReference>
<comment type="caution">
    <text evidence="1">The sequence shown here is derived from an EMBL/GenBank/DDBJ whole genome shotgun (WGS) entry which is preliminary data.</text>
</comment>
<accession>A0A6A8D1U9</accession>
<sequence length="104" mass="11997">MRKTQIIKFYYQDENSYDPYSDEDTSTEPKLVAKRYANVTDVGTNRLVELFSKLNQNAKVVRLDSPVNNTWSYLTIDEGSIKYRLETQRQPLKGTTLIVGEDNG</sequence>
<evidence type="ECO:0000313" key="3">
    <source>
        <dbReference type="Proteomes" id="UP000430985"/>
    </source>
</evidence>
<evidence type="ECO:0000313" key="2">
    <source>
        <dbReference type="EMBL" id="MRG68702.1"/>
    </source>
</evidence>
<name>A0A6A8D1U9_LIMRT</name>
<proteinExistence type="predicted"/>
<reference evidence="1 3" key="1">
    <citation type="submission" date="2019-11" db="EMBL/GenBank/DDBJ databases">
        <title>Draft genome sequence of 12 host-associated Lactobacillus reuteri rodent strains.</title>
        <authorList>
            <person name="Zhang S."/>
            <person name="Ozcam M."/>
            <person name="Van Pijkeren J.P."/>
        </authorList>
    </citation>
    <scope>NUCLEOTIDE SEQUENCE [LARGE SCALE GENOMIC DNA]</scope>
    <source>
        <strain evidence="1 3">Rat19</strain>
    </source>
</reference>
<dbReference type="AlphaFoldDB" id="A0A6A8D1U9"/>
<dbReference type="EMBL" id="WJNE01000005">
    <property type="protein sequence ID" value="MRG68702.1"/>
    <property type="molecule type" value="Genomic_DNA"/>
</dbReference>
<organism evidence="1 3">
    <name type="scientific">Limosilactobacillus reuteri</name>
    <name type="common">Lactobacillus reuteri</name>
    <dbReference type="NCBI Taxonomy" id="1598"/>
    <lineage>
        <taxon>Bacteria</taxon>
        <taxon>Bacillati</taxon>
        <taxon>Bacillota</taxon>
        <taxon>Bacilli</taxon>
        <taxon>Lactobacillales</taxon>
        <taxon>Lactobacillaceae</taxon>
        <taxon>Limosilactobacillus</taxon>
    </lineage>
</organism>
<dbReference type="EMBL" id="WJNE01000005">
    <property type="protein sequence ID" value="MRG68652.1"/>
    <property type="molecule type" value="Genomic_DNA"/>
</dbReference>